<dbReference type="Proteomes" id="UP001183809">
    <property type="component" value="Unassembled WGS sequence"/>
</dbReference>
<evidence type="ECO:0008006" key="3">
    <source>
        <dbReference type="Google" id="ProtNLM"/>
    </source>
</evidence>
<gene>
    <name evidence="1" type="ORF">RM764_38465</name>
</gene>
<evidence type="ECO:0000313" key="1">
    <source>
        <dbReference type="EMBL" id="MDT0468798.1"/>
    </source>
</evidence>
<evidence type="ECO:0000313" key="2">
    <source>
        <dbReference type="Proteomes" id="UP001183809"/>
    </source>
</evidence>
<dbReference type="Pfam" id="PF18844">
    <property type="entry name" value="baeRF_family2"/>
    <property type="match status" value="1"/>
</dbReference>
<dbReference type="RefSeq" id="WP_311700242.1">
    <property type="nucleotide sequence ID" value="NZ_JAVREY010000084.1"/>
</dbReference>
<name>A0ABU2U6D9_9ACTN</name>
<dbReference type="EMBL" id="JAVREY010000084">
    <property type="protein sequence ID" value="MDT0468798.1"/>
    <property type="molecule type" value="Genomic_DNA"/>
</dbReference>
<protein>
    <recommendedName>
        <fullName evidence="3">Peptide chain release factor 1</fullName>
    </recommendedName>
</protein>
<proteinExistence type="predicted"/>
<accession>A0ABU2U6D9</accession>
<sequence length="366" mass="39232">MELTFLDLVYARPGPYACAYLDTSRDVRDPEAAIRLRRRHLREDLAQQGADKATVAVVDDVAGSDREVSGRHGQAIFASHGHLALVEELAAPLAHDASRFSALPDVMPLAVQHAPDIPYAAATVHRVAHPETGAPDELEVDIQTGRWPSSAVAPETPHHRSGPAARWPHGAAEVAAELAELVHRTRAEVIVLGGEAWALNVLASRMSGPLRERVVTVGGDGHLAGEGRALLEQELSEVFRGRMSERDRARVETFRARRARHAHAVQGMPAVVAALQRAQAGALLLNTPVDLPVRLWAGAEPTQVALSSADLESFGILGFQEESPGAALIRALVRTGAELVVVPREELPLEDGVGALLRYTDPGVPL</sequence>
<organism evidence="1 2">
    <name type="scientific">Streptomyces gibsoniae</name>
    <dbReference type="NCBI Taxonomy" id="3075529"/>
    <lineage>
        <taxon>Bacteria</taxon>
        <taxon>Bacillati</taxon>
        <taxon>Actinomycetota</taxon>
        <taxon>Actinomycetes</taxon>
        <taxon>Kitasatosporales</taxon>
        <taxon>Streptomycetaceae</taxon>
        <taxon>Streptomyces</taxon>
    </lineage>
</organism>
<keyword evidence="2" id="KW-1185">Reference proteome</keyword>
<reference evidence="2" key="1">
    <citation type="submission" date="2023-07" db="EMBL/GenBank/DDBJ databases">
        <title>30 novel species of actinomycetes from the DSMZ collection.</title>
        <authorList>
            <person name="Nouioui I."/>
        </authorList>
    </citation>
    <scope>NUCLEOTIDE SEQUENCE [LARGE SCALE GENOMIC DNA]</scope>
    <source>
        <strain evidence="2">DSM 41699</strain>
    </source>
</reference>
<comment type="caution">
    <text evidence="1">The sequence shown here is derived from an EMBL/GenBank/DDBJ whole genome shotgun (WGS) entry which is preliminary data.</text>
</comment>
<dbReference type="InterPro" id="IPR040701">
    <property type="entry name" value="Bact_RF_family2"/>
</dbReference>